<proteinExistence type="inferred from homology"/>
<evidence type="ECO:0000256" key="4">
    <source>
        <dbReference type="ARBA" id="ARBA00022617"/>
    </source>
</evidence>
<comment type="caution">
    <text evidence="14">The sequence shown here is derived from an EMBL/GenBank/DDBJ whole genome shotgun (WGS) entry which is preliminary data.</text>
</comment>
<reference evidence="14 15" key="1">
    <citation type="submission" date="2022-05" db="EMBL/GenBank/DDBJ databases">
        <authorList>
            <consortium name="Genoscope - CEA"/>
            <person name="William W."/>
        </authorList>
    </citation>
    <scope>NUCLEOTIDE SEQUENCE [LARGE SCALE GENOMIC DNA]</scope>
</reference>
<dbReference type="InterPro" id="IPR005804">
    <property type="entry name" value="FA_desaturase_dom"/>
</dbReference>
<dbReference type="PIRSF" id="PIRSF015921">
    <property type="entry name" value="FA_sphinglp_des"/>
    <property type="match status" value="1"/>
</dbReference>
<evidence type="ECO:0000256" key="7">
    <source>
        <dbReference type="ARBA" id="ARBA00022989"/>
    </source>
</evidence>
<organism evidence="14 15">
    <name type="scientific">Porites lobata</name>
    <dbReference type="NCBI Taxonomy" id="104759"/>
    <lineage>
        <taxon>Eukaryota</taxon>
        <taxon>Metazoa</taxon>
        <taxon>Cnidaria</taxon>
        <taxon>Anthozoa</taxon>
        <taxon>Hexacorallia</taxon>
        <taxon>Scleractinia</taxon>
        <taxon>Fungiina</taxon>
        <taxon>Poritidae</taxon>
        <taxon>Porites</taxon>
    </lineage>
</organism>
<comment type="similarity">
    <text evidence="3">Belongs to the fatty acid desaturase type 1 family.</text>
</comment>
<keyword evidence="5 12" id="KW-0812">Transmembrane</keyword>
<dbReference type="PANTHER" id="PTHR19353:SF30">
    <property type="entry name" value="DELTA 8-(E)-SPHINGOLIPID DESATURASE"/>
    <property type="match status" value="1"/>
</dbReference>
<accession>A0ABN8NKH4</accession>
<protein>
    <recommendedName>
        <fullName evidence="13">Cytochrome b5 heme-binding domain-containing protein</fullName>
    </recommendedName>
</protein>
<evidence type="ECO:0000256" key="8">
    <source>
        <dbReference type="ARBA" id="ARBA00023002"/>
    </source>
</evidence>
<dbReference type="InterPro" id="IPR012171">
    <property type="entry name" value="Fatty_acid_desaturase"/>
</dbReference>
<dbReference type="SUPFAM" id="SSF55856">
    <property type="entry name" value="Cytochrome b5-like heme/steroid binding domain"/>
    <property type="match status" value="1"/>
</dbReference>
<feature type="transmembrane region" description="Helical" evidence="12">
    <location>
        <begin position="176"/>
        <end position="193"/>
    </location>
</feature>
<feature type="domain" description="Cytochrome b5 heme-binding" evidence="13">
    <location>
        <begin position="4"/>
        <end position="80"/>
    </location>
</feature>
<feature type="transmembrane region" description="Helical" evidence="12">
    <location>
        <begin position="111"/>
        <end position="132"/>
    </location>
</feature>
<gene>
    <name evidence="14" type="ORF">PLOB_00020458</name>
</gene>
<dbReference type="Pfam" id="PF00173">
    <property type="entry name" value="Cyt-b5"/>
    <property type="match status" value="1"/>
</dbReference>
<sequence length="448" mass="51977">MKQMKYYSRSEVKQHNSEGDYWVIVDGGVYDLSRWAPYHPGGELPIRYMAGHDCTDVFKAFHLPSVTEKKLPAFKIGEIRDECKPCINESALDQDFRKVRDELDGRLDTDYWFYVKHSISLCTIFAAVMYGVVFSNNVYIQVASSITMALFWQQMAFIGHDTGHTAITHDFKMDQLIGIFAGNMTTGISIGWWKKSHNAHHIVTNSVEFDPDIQHLPVLAITDKFFKSVRSMYHEKTLTFNGLAKFFVSNQHWLYYLIMGLARYNLYVQSFLLVFSLPNGRAKYLECLGLAFFWTWYIYLCSFLPCWTSLFIFVFVAHFLAGVLHIQITLSHFSMKTYHGHPMDAFKDSEFLLSQLATTMDIECHPWLDFIHGGLQFQIEHHLFPRLPRHRLREAKAKIQALCKKHNVPYRSKTFYEANLEIIEQLKETALKAQCISPLIWDGINAIG</sequence>
<evidence type="ECO:0000256" key="11">
    <source>
        <dbReference type="ARBA" id="ARBA00023136"/>
    </source>
</evidence>
<keyword evidence="4" id="KW-0349">Heme</keyword>
<comment type="pathway">
    <text evidence="2">Lipid metabolism.</text>
</comment>
<evidence type="ECO:0000256" key="12">
    <source>
        <dbReference type="SAM" id="Phobius"/>
    </source>
</evidence>
<keyword evidence="15" id="KW-1185">Reference proteome</keyword>
<dbReference type="Gene3D" id="3.10.120.10">
    <property type="entry name" value="Cytochrome b5-like heme/steroid binding domain"/>
    <property type="match status" value="1"/>
</dbReference>
<dbReference type="InterPro" id="IPR001199">
    <property type="entry name" value="Cyt_B5-like_heme/steroid-bd"/>
</dbReference>
<evidence type="ECO:0000256" key="3">
    <source>
        <dbReference type="ARBA" id="ARBA00009295"/>
    </source>
</evidence>
<name>A0ABN8NKH4_9CNID</name>
<dbReference type="InterPro" id="IPR036400">
    <property type="entry name" value="Cyt_B5-like_heme/steroid_sf"/>
</dbReference>
<evidence type="ECO:0000313" key="15">
    <source>
        <dbReference type="Proteomes" id="UP001159405"/>
    </source>
</evidence>
<comment type="subcellular location">
    <subcellularLocation>
        <location evidence="1">Membrane</location>
        <topology evidence="1">Multi-pass membrane protein</topology>
    </subcellularLocation>
</comment>
<keyword evidence="8" id="KW-0560">Oxidoreductase</keyword>
<evidence type="ECO:0000313" key="14">
    <source>
        <dbReference type="EMBL" id="CAH3111552.1"/>
    </source>
</evidence>
<dbReference type="SMART" id="SM01117">
    <property type="entry name" value="Cyt-b5"/>
    <property type="match status" value="1"/>
</dbReference>
<keyword evidence="9" id="KW-0408">Iron</keyword>
<evidence type="ECO:0000259" key="13">
    <source>
        <dbReference type="PROSITE" id="PS50255"/>
    </source>
</evidence>
<evidence type="ECO:0000256" key="6">
    <source>
        <dbReference type="ARBA" id="ARBA00022723"/>
    </source>
</evidence>
<keyword evidence="7 12" id="KW-1133">Transmembrane helix</keyword>
<evidence type="ECO:0000256" key="9">
    <source>
        <dbReference type="ARBA" id="ARBA00023004"/>
    </source>
</evidence>
<evidence type="ECO:0000256" key="2">
    <source>
        <dbReference type="ARBA" id="ARBA00005189"/>
    </source>
</evidence>
<dbReference type="Proteomes" id="UP001159405">
    <property type="component" value="Unassembled WGS sequence"/>
</dbReference>
<keyword evidence="10" id="KW-0443">Lipid metabolism</keyword>
<keyword evidence="11 12" id="KW-0472">Membrane</keyword>
<dbReference type="PANTHER" id="PTHR19353">
    <property type="entry name" value="FATTY ACID DESATURASE 2"/>
    <property type="match status" value="1"/>
</dbReference>
<keyword evidence="6" id="KW-0479">Metal-binding</keyword>
<feature type="transmembrane region" description="Helical" evidence="12">
    <location>
        <begin position="253"/>
        <end position="275"/>
    </location>
</feature>
<dbReference type="EMBL" id="CALNXK010000024">
    <property type="protein sequence ID" value="CAH3111552.1"/>
    <property type="molecule type" value="Genomic_DNA"/>
</dbReference>
<dbReference type="PRINTS" id="PR00363">
    <property type="entry name" value="CYTOCHROMEB5"/>
</dbReference>
<dbReference type="Pfam" id="PF00487">
    <property type="entry name" value="FA_desaturase"/>
    <property type="match status" value="1"/>
</dbReference>
<dbReference type="CDD" id="cd03506">
    <property type="entry name" value="Delta6-FADS-like"/>
    <property type="match status" value="1"/>
</dbReference>
<evidence type="ECO:0000256" key="10">
    <source>
        <dbReference type="ARBA" id="ARBA00023098"/>
    </source>
</evidence>
<evidence type="ECO:0000256" key="5">
    <source>
        <dbReference type="ARBA" id="ARBA00022692"/>
    </source>
</evidence>
<evidence type="ECO:0000256" key="1">
    <source>
        <dbReference type="ARBA" id="ARBA00004141"/>
    </source>
</evidence>
<dbReference type="PROSITE" id="PS50255">
    <property type="entry name" value="CYTOCHROME_B5_2"/>
    <property type="match status" value="1"/>
</dbReference>